<protein>
    <submittedName>
        <fullName evidence="1">Lipocalin</fullName>
    </submittedName>
</protein>
<organism evidence="1">
    <name type="scientific">Rhipicephalus appendiculatus</name>
    <name type="common">Brown ear tick</name>
    <dbReference type="NCBI Taxonomy" id="34631"/>
    <lineage>
        <taxon>Eukaryota</taxon>
        <taxon>Metazoa</taxon>
        <taxon>Ecdysozoa</taxon>
        <taxon>Arthropoda</taxon>
        <taxon>Chelicerata</taxon>
        <taxon>Arachnida</taxon>
        <taxon>Acari</taxon>
        <taxon>Parasitiformes</taxon>
        <taxon>Ixodida</taxon>
        <taxon>Ixodoidea</taxon>
        <taxon>Ixodidae</taxon>
        <taxon>Rhipicephalinae</taxon>
        <taxon>Rhipicephalus</taxon>
        <taxon>Rhipicephalus</taxon>
    </lineage>
</organism>
<reference evidence="1" key="1">
    <citation type="journal article" date="2016" name="Ticks Tick Borne Dis.">
        <title>De novo assembly and annotation of the salivary gland transcriptome of Rhipicephalus appendiculatus male and female ticks during blood feeding.</title>
        <authorList>
            <person name="de Castro M.H."/>
            <person name="de Klerk D."/>
            <person name="Pienaar R."/>
            <person name="Latif A.A."/>
            <person name="Rees D.J."/>
            <person name="Mans B.J."/>
        </authorList>
    </citation>
    <scope>NUCLEOTIDE SEQUENCE</scope>
    <source>
        <tissue evidence="1">Salivary glands</tissue>
    </source>
</reference>
<proteinExistence type="predicted"/>
<dbReference type="EMBL" id="GEDV01003922">
    <property type="protein sequence ID" value="JAP84635.1"/>
    <property type="molecule type" value="Transcribed_RNA"/>
</dbReference>
<name>A0A131Z1L8_RHIAP</name>
<evidence type="ECO:0000313" key="1">
    <source>
        <dbReference type="EMBL" id="JAP84635.1"/>
    </source>
</evidence>
<accession>A0A131Z1L8</accession>
<dbReference type="AlphaFoldDB" id="A0A131Z1L8"/>
<sequence length="196" mass="23296">MRTVMLRIMSLIYMKKQLLIAMYVLLVAKLTHQMGSILTRPVSIFEMKRFMNTSERMWVVRTTNPANVSCLYDVKRLINREFIIYNRTFSIGRRRFSVPLRGVFDVEEHDRMITATLDRHPYSVERLLHTNWNYSCGVVRVVALNRGRLIYHDLRVRNSSVQSLLDHGCKRYFDWVARHGRFIYSSVCQQNIYIGK</sequence>